<evidence type="ECO:0000256" key="1">
    <source>
        <dbReference type="SAM" id="MobiDB-lite"/>
    </source>
</evidence>
<accession>K1MD63</accession>
<feature type="compositionally biased region" description="Basic and acidic residues" evidence="1">
    <location>
        <begin position="86"/>
        <end position="98"/>
    </location>
</feature>
<comment type="caution">
    <text evidence="2">The sequence shown here is derived from an EMBL/GenBank/DDBJ whole genome shotgun (WGS) entry which is preliminary data.</text>
</comment>
<protein>
    <submittedName>
        <fullName evidence="2">Uncharacterized protein</fullName>
    </submittedName>
</protein>
<organism evidence="2 3">
    <name type="scientific">Lactobacillus crispatus FB077-07</name>
    <dbReference type="NCBI Taxonomy" id="883092"/>
    <lineage>
        <taxon>Bacteria</taxon>
        <taxon>Bacillati</taxon>
        <taxon>Bacillota</taxon>
        <taxon>Bacilli</taxon>
        <taxon>Lactobacillales</taxon>
        <taxon>Lactobacillaceae</taxon>
        <taxon>Lactobacillus</taxon>
    </lineage>
</organism>
<sequence length="139" mass="15709">MAKQLNLKLDPKSPEFRWAQAQSNKTLSLKHLIDLAIRNYGYEDLIKISLSQVAKTQKLSLGDITSSTTSDEAQLKRKKSNFNDLTESKHEVEGRKEVNQQNKNTKIESKEKTQKPSQSPKKVSHNDTDNDLLNDAGLS</sequence>
<reference evidence="2 3" key="1">
    <citation type="submission" date="2012-07" db="EMBL/GenBank/DDBJ databases">
        <title>The Genome Sequence of Lactobacillus crispatus FB077-07.</title>
        <authorList>
            <consortium name="The Broad Institute Genome Sequencing Platform"/>
            <person name="Earl A."/>
            <person name="Ward D."/>
            <person name="Feldgarden M."/>
            <person name="Gevers D."/>
            <person name="Saerens B."/>
            <person name="Vaneechoutte M."/>
            <person name="Walker B."/>
            <person name="Young S.K."/>
            <person name="Zeng Q."/>
            <person name="Gargeya S."/>
            <person name="Fitzgerald M."/>
            <person name="Haas B."/>
            <person name="Abouelleil A."/>
            <person name="Alvarado L."/>
            <person name="Arachchi H.M."/>
            <person name="Berlin A.M."/>
            <person name="Chapman S.B."/>
            <person name="Goldberg J."/>
            <person name="Griggs A."/>
            <person name="Gujja S."/>
            <person name="Hansen M."/>
            <person name="Howarth C."/>
            <person name="Imamovic A."/>
            <person name="Larimer J."/>
            <person name="McCowen C."/>
            <person name="Montmayeur A."/>
            <person name="Murphy C."/>
            <person name="Neiman D."/>
            <person name="Pearson M."/>
            <person name="Priest M."/>
            <person name="Roberts A."/>
            <person name="Saif S."/>
            <person name="Shea T."/>
            <person name="Sisk P."/>
            <person name="Sykes S."/>
            <person name="Wortman J."/>
            <person name="Nusbaum C."/>
            <person name="Birren B."/>
        </authorList>
    </citation>
    <scope>NUCLEOTIDE SEQUENCE [LARGE SCALE GENOMIC DNA]</scope>
    <source>
        <strain evidence="2 3">FB077-07</strain>
    </source>
</reference>
<proteinExistence type="predicted"/>
<dbReference type="RefSeq" id="WP_005729876.1">
    <property type="nucleotide sequence ID" value="NZ_JH932275.1"/>
</dbReference>
<name>K1MD63_9LACO</name>
<dbReference type="AlphaFoldDB" id="K1MD63"/>
<dbReference type="EMBL" id="AGZG01000115">
    <property type="protein sequence ID" value="EKB62167.1"/>
    <property type="molecule type" value="Genomic_DNA"/>
</dbReference>
<dbReference type="HOGENOM" id="CLU_1842580_0_0_9"/>
<evidence type="ECO:0000313" key="2">
    <source>
        <dbReference type="EMBL" id="EKB62167.1"/>
    </source>
</evidence>
<feature type="compositionally biased region" description="Basic and acidic residues" evidence="1">
    <location>
        <begin position="105"/>
        <end position="114"/>
    </location>
</feature>
<feature type="compositionally biased region" description="Polar residues" evidence="1">
    <location>
        <begin position="59"/>
        <end position="72"/>
    </location>
</feature>
<dbReference type="PATRIC" id="fig|883092.3.peg.2374"/>
<dbReference type="Proteomes" id="UP000004722">
    <property type="component" value="Unassembled WGS sequence"/>
</dbReference>
<evidence type="ECO:0000313" key="3">
    <source>
        <dbReference type="Proteomes" id="UP000004722"/>
    </source>
</evidence>
<gene>
    <name evidence="2" type="ORF">HMPREF9249_02390</name>
</gene>
<feature type="region of interest" description="Disordered" evidence="1">
    <location>
        <begin position="59"/>
        <end position="139"/>
    </location>
</feature>